<evidence type="ECO:0000313" key="7">
    <source>
        <dbReference type="Proteomes" id="UP000054248"/>
    </source>
</evidence>
<dbReference type="STRING" id="1051891.A0A0C3Q2K1"/>
<gene>
    <name evidence="6" type="ORF">M407DRAFT_78890</name>
</gene>
<feature type="compositionally biased region" description="Polar residues" evidence="4">
    <location>
        <begin position="14"/>
        <end position="25"/>
    </location>
</feature>
<evidence type="ECO:0000256" key="1">
    <source>
        <dbReference type="ARBA" id="ARBA00004123"/>
    </source>
</evidence>
<reference evidence="6 7" key="1">
    <citation type="submission" date="2014-04" db="EMBL/GenBank/DDBJ databases">
        <authorList>
            <consortium name="DOE Joint Genome Institute"/>
            <person name="Kuo A."/>
            <person name="Girlanda M."/>
            <person name="Perotto S."/>
            <person name="Kohler A."/>
            <person name="Nagy L.G."/>
            <person name="Floudas D."/>
            <person name="Copeland A."/>
            <person name="Barry K.W."/>
            <person name="Cichocki N."/>
            <person name="Veneault-Fourrey C."/>
            <person name="LaButti K."/>
            <person name="Lindquist E.A."/>
            <person name="Lipzen A."/>
            <person name="Lundell T."/>
            <person name="Morin E."/>
            <person name="Murat C."/>
            <person name="Sun H."/>
            <person name="Tunlid A."/>
            <person name="Henrissat B."/>
            <person name="Grigoriev I.V."/>
            <person name="Hibbett D.S."/>
            <person name="Martin F."/>
            <person name="Nordberg H.P."/>
            <person name="Cantor M.N."/>
            <person name="Hua S.X."/>
        </authorList>
    </citation>
    <scope>NUCLEOTIDE SEQUENCE [LARGE SCALE GENOMIC DNA]</scope>
    <source>
        <strain evidence="6 7">MUT 4182</strain>
    </source>
</reference>
<dbReference type="InterPro" id="IPR013882">
    <property type="entry name" value="Ctp1_C"/>
</dbReference>
<accession>A0A0C3Q2K1</accession>
<evidence type="ECO:0000256" key="3">
    <source>
        <dbReference type="ARBA" id="ARBA00023242"/>
    </source>
</evidence>
<protein>
    <recommendedName>
        <fullName evidence="5">DNA endonuclease activator Ctp1 C-terminal domain-containing protein</fullName>
    </recommendedName>
</protein>
<dbReference type="EMBL" id="KN823102">
    <property type="protein sequence ID" value="KIO22720.1"/>
    <property type="molecule type" value="Genomic_DNA"/>
</dbReference>
<dbReference type="GO" id="GO:0005634">
    <property type="term" value="C:nucleus"/>
    <property type="evidence" value="ECO:0007669"/>
    <property type="project" value="UniProtKB-SubCell"/>
</dbReference>
<comment type="subcellular location">
    <subcellularLocation>
        <location evidence="1">Nucleus</location>
    </subcellularLocation>
</comment>
<proteinExistence type="predicted"/>
<dbReference type="Proteomes" id="UP000054248">
    <property type="component" value="Unassembled WGS sequence"/>
</dbReference>
<dbReference type="OrthoDB" id="5801062at2759"/>
<keyword evidence="2" id="KW-0227">DNA damage</keyword>
<evidence type="ECO:0000256" key="4">
    <source>
        <dbReference type="SAM" id="MobiDB-lite"/>
    </source>
</evidence>
<keyword evidence="7" id="KW-1185">Reference proteome</keyword>
<reference evidence="7" key="2">
    <citation type="submission" date="2015-01" db="EMBL/GenBank/DDBJ databases">
        <title>Evolutionary Origins and Diversification of the Mycorrhizal Mutualists.</title>
        <authorList>
            <consortium name="DOE Joint Genome Institute"/>
            <consortium name="Mycorrhizal Genomics Consortium"/>
            <person name="Kohler A."/>
            <person name="Kuo A."/>
            <person name="Nagy L.G."/>
            <person name="Floudas D."/>
            <person name="Copeland A."/>
            <person name="Barry K.W."/>
            <person name="Cichocki N."/>
            <person name="Veneault-Fourrey C."/>
            <person name="LaButti K."/>
            <person name="Lindquist E.A."/>
            <person name="Lipzen A."/>
            <person name="Lundell T."/>
            <person name="Morin E."/>
            <person name="Murat C."/>
            <person name="Riley R."/>
            <person name="Ohm R."/>
            <person name="Sun H."/>
            <person name="Tunlid A."/>
            <person name="Henrissat B."/>
            <person name="Grigoriev I.V."/>
            <person name="Hibbett D.S."/>
            <person name="Martin F."/>
        </authorList>
    </citation>
    <scope>NUCLEOTIDE SEQUENCE [LARGE SCALE GENOMIC DNA]</scope>
    <source>
        <strain evidence="7">MUT 4182</strain>
    </source>
</reference>
<sequence length="130" mass="14851">QYYEVVGNLPEQRNGPQWRSPTPSLAGSPKKRRCAKHEGQIGSGGSPLKRANSDPTLSPTKRKRTDQRGGEQVQQHRQNISRHRQNWVRQSTPPDYWDIGFPTTQQIVSINQRAEENYAAKRAHIIQEAK</sequence>
<dbReference type="Pfam" id="PF08573">
    <property type="entry name" value="SAE2"/>
    <property type="match status" value="1"/>
</dbReference>
<feature type="domain" description="DNA endonuclease activator Ctp1 C-terminal" evidence="5">
    <location>
        <begin position="53"/>
        <end position="106"/>
    </location>
</feature>
<feature type="region of interest" description="Disordered" evidence="4">
    <location>
        <begin position="1"/>
        <end position="98"/>
    </location>
</feature>
<dbReference type="GO" id="GO:0006281">
    <property type="term" value="P:DNA repair"/>
    <property type="evidence" value="ECO:0007669"/>
    <property type="project" value="InterPro"/>
</dbReference>
<dbReference type="HOGENOM" id="CLU_121088_0_0_1"/>
<evidence type="ECO:0000313" key="6">
    <source>
        <dbReference type="EMBL" id="KIO22720.1"/>
    </source>
</evidence>
<evidence type="ECO:0000259" key="5">
    <source>
        <dbReference type="Pfam" id="PF08573"/>
    </source>
</evidence>
<dbReference type="AlphaFoldDB" id="A0A0C3Q2K1"/>
<organism evidence="6 7">
    <name type="scientific">Tulasnella calospora MUT 4182</name>
    <dbReference type="NCBI Taxonomy" id="1051891"/>
    <lineage>
        <taxon>Eukaryota</taxon>
        <taxon>Fungi</taxon>
        <taxon>Dikarya</taxon>
        <taxon>Basidiomycota</taxon>
        <taxon>Agaricomycotina</taxon>
        <taxon>Agaricomycetes</taxon>
        <taxon>Cantharellales</taxon>
        <taxon>Tulasnellaceae</taxon>
        <taxon>Tulasnella</taxon>
    </lineage>
</organism>
<keyword evidence="3" id="KW-0539">Nucleus</keyword>
<evidence type="ECO:0000256" key="2">
    <source>
        <dbReference type="ARBA" id="ARBA00022763"/>
    </source>
</evidence>
<feature type="non-terminal residue" evidence="6">
    <location>
        <position position="1"/>
    </location>
</feature>
<name>A0A0C3Q2K1_9AGAM</name>